<accession>A0ABV7HH88</accession>
<feature type="region of interest" description="Disordered" evidence="1">
    <location>
        <begin position="1"/>
        <end position="26"/>
    </location>
</feature>
<comment type="caution">
    <text evidence="2">The sequence shown here is derived from an EMBL/GenBank/DDBJ whole genome shotgun (WGS) entry which is preliminary data.</text>
</comment>
<evidence type="ECO:0000313" key="3">
    <source>
        <dbReference type="Proteomes" id="UP001595476"/>
    </source>
</evidence>
<dbReference type="RefSeq" id="WP_386721184.1">
    <property type="nucleotide sequence ID" value="NZ_JBHRSZ010000004.1"/>
</dbReference>
<organism evidence="2 3">
    <name type="scientific">Litoribrevibacter euphylliae</name>
    <dbReference type="NCBI Taxonomy" id="1834034"/>
    <lineage>
        <taxon>Bacteria</taxon>
        <taxon>Pseudomonadati</taxon>
        <taxon>Pseudomonadota</taxon>
        <taxon>Gammaproteobacteria</taxon>
        <taxon>Oceanospirillales</taxon>
        <taxon>Oceanospirillaceae</taxon>
        <taxon>Litoribrevibacter</taxon>
    </lineage>
</organism>
<evidence type="ECO:0000256" key="1">
    <source>
        <dbReference type="SAM" id="MobiDB-lite"/>
    </source>
</evidence>
<gene>
    <name evidence="2" type="ORF">ACFOEK_12140</name>
</gene>
<sequence length="96" mass="10740">MDTVAAQEISSEGNTALHGTDSGSYRRPQYATVCKKEAHLWNDLLSPYEKAGLLHRAGLDETGYMGKWEHFNKEAHAKIRTAIKKVATWQLIAGIR</sequence>
<dbReference type="EMBL" id="JBHRSZ010000004">
    <property type="protein sequence ID" value="MFC3151780.1"/>
    <property type="molecule type" value="Genomic_DNA"/>
</dbReference>
<reference evidence="3" key="1">
    <citation type="journal article" date="2019" name="Int. J. Syst. Evol. Microbiol.">
        <title>The Global Catalogue of Microorganisms (GCM) 10K type strain sequencing project: providing services to taxonomists for standard genome sequencing and annotation.</title>
        <authorList>
            <consortium name="The Broad Institute Genomics Platform"/>
            <consortium name="The Broad Institute Genome Sequencing Center for Infectious Disease"/>
            <person name="Wu L."/>
            <person name="Ma J."/>
        </authorList>
    </citation>
    <scope>NUCLEOTIDE SEQUENCE [LARGE SCALE GENOMIC DNA]</scope>
    <source>
        <strain evidence="3">KCTC 52438</strain>
    </source>
</reference>
<name>A0ABV7HH88_9GAMM</name>
<dbReference type="Proteomes" id="UP001595476">
    <property type="component" value="Unassembled WGS sequence"/>
</dbReference>
<keyword evidence="3" id="KW-1185">Reference proteome</keyword>
<evidence type="ECO:0000313" key="2">
    <source>
        <dbReference type="EMBL" id="MFC3151780.1"/>
    </source>
</evidence>
<protein>
    <submittedName>
        <fullName evidence="2">Uncharacterized protein</fullName>
    </submittedName>
</protein>
<proteinExistence type="predicted"/>